<dbReference type="RefSeq" id="WP_379706093.1">
    <property type="nucleotide sequence ID" value="NZ_JBHSCZ010000001.1"/>
</dbReference>
<gene>
    <name evidence="2" type="ORF">ACFOWM_01530</name>
</gene>
<proteinExistence type="predicted"/>
<evidence type="ECO:0000256" key="1">
    <source>
        <dbReference type="SAM" id="SignalP"/>
    </source>
</evidence>
<feature type="chain" id="PRO_5047224801" description="Outer membrane lipoprotein-sorting protein" evidence="1">
    <location>
        <begin position="20"/>
        <end position="214"/>
    </location>
</feature>
<reference evidence="3" key="1">
    <citation type="journal article" date="2019" name="Int. J. Syst. Evol. Microbiol.">
        <title>The Global Catalogue of Microorganisms (GCM) 10K type strain sequencing project: providing services to taxonomists for standard genome sequencing and annotation.</title>
        <authorList>
            <consortium name="The Broad Institute Genomics Platform"/>
            <consortium name="The Broad Institute Genome Sequencing Center for Infectious Disease"/>
            <person name="Wu L."/>
            <person name="Ma J."/>
        </authorList>
    </citation>
    <scope>NUCLEOTIDE SEQUENCE [LARGE SCALE GENOMIC DNA]</scope>
    <source>
        <strain evidence="3">CECT 8289</strain>
    </source>
</reference>
<dbReference type="Proteomes" id="UP001595907">
    <property type="component" value="Unassembled WGS sequence"/>
</dbReference>
<dbReference type="EMBL" id="JBHSCZ010000001">
    <property type="protein sequence ID" value="MFC4261546.1"/>
    <property type="molecule type" value="Genomic_DNA"/>
</dbReference>
<accession>A0ABV8QML7</accession>
<keyword evidence="3" id="KW-1185">Reference proteome</keyword>
<evidence type="ECO:0000313" key="2">
    <source>
        <dbReference type="EMBL" id="MFC4261546.1"/>
    </source>
</evidence>
<evidence type="ECO:0000313" key="3">
    <source>
        <dbReference type="Proteomes" id="UP001595907"/>
    </source>
</evidence>
<evidence type="ECO:0008006" key="4">
    <source>
        <dbReference type="Google" id="ProtNLM"/>
    </source>
</evidence>
<sequence length="214" mass="24212">MKKILFAVAIIAITQLAVAQNTNELANKIAQAYGLSNFSKASNLSFTFNVSRENNTTSRSWYWDITTNTVTMKTAKEAVTYKRDTITTAAMKSVDQRFINDQYWLLFPYHLVWDAGTTITTKENVEAPISKKMMTMLTIQYNNVDGYTPGDAYDLFVDANNVVTEWNFRKGGAATPSLSTTWMDNKTFKGIVIPMDHTTADEKFRLFFTDVSVN</sequence>
<keyword evidence="1" id="KW-0732">Signal</keyword>
<feature type="signal peptide" evidence="1">
    <location>
        <begin position="1"/>
        <end position="19"/>
    </location>
</feature>
<organism evidence="2 3">
    <name type="scientific">Ferruginibacter yonginensis</name>
    <dbReference type="NCBI Taxonomy" id="1310416"/>
    <lineage>
        <taxon>Bacteria</taxon>
        <taxon>Pseudomonadati</taxon>
        <taxon>Bacteroidota</taxon>
        <taxon>Chitinophagia</taxon>
        <taxon>Chitinophagales</taxon>
        <taxon>Chitinophagaceae</taxon>
        <taxon>Ferruginibacter</taxon>
    </lineage>
</organism>
<protein>
    <recommendedName>
        <fullName evidence="4">Outer membrane lipoprotein-sorting protein</fullName>
    </recommendedName>
</protein>
<name>A0ABV8QML7_9BACT</name>
<comment type="caution">
    <text evidence="2">The sequence shown here is derived from an EMBL/GenBank/DDBJ whole genome shotgun (WGS) entry which is preliminary data.</text>
</comment>